<evidence type="ECO:0000256" key="2">
    <source>
        <dbReference type="ARBA" id="ARBA00023125"/>
    </source>
</evidence>
<dbReference type="AlphaFoldDB" id="C6B6F5"/>
<evidence type="ECO:0000313" key="7">
    <source>
        <dbReference type="Proteomes" id="UP000002256"/>
    </source>
</evidence>
<evidence type="ECO:0000313" key="6">
    <source>
        <dbReference type="EMBL" id="ACS59663.1"/>
    </source>
</evidence>
<dbReference type="PROSITE" id="PS51071">
    <property type="entry name" value="HTH_RPIR"/>
    <property type="match status" value="1"/>
</dbReference>
<keyword evidence="2" id="KW-0238">DNA-binding</keyword>
<keyword evidence="6" id="KW-0614">Plasmid</keyword>
<accession>C6B6F5</accession>
<dbReference type="Pfam" id="PF01418">
    <property type="entry name" value="HTH_6"/>
    <property type="match status" value="1"/>
</dbReference>
<dbReference type="PANTHER" id="PTHR30514:SF1">
    <property type="entry name" value="HTH-TYPE TRANSCRIPTIONAL REGULATOR HEXR-RELATED"/>
    <property type="match status" value="1"/>
</dbReference>
<dbReference type="CDD" id="cd05013">
    <property type="entry name" value="SIS_RpiR"/>
    <property type="match status" value="1"/>
</dbReference>
<keyword evidence="1" id="KW-0805">Transcription regulation</keyword>
<name>C6B6F5_RHILS</name>
<dbReference type="InterPro" id="IPR046348">
    <property type="entry name" value="SIS_dom_sf"/>
</dbReference>
<reference evidence="6 7" key="1">
    <citation type="journal article" date="2010" name="Stand. Genomic Sci.">
        <title>Complete genome sequence of Rhizobium leguminosarum bv. trifolii strain WSM1325, an effective microsymbiont of annual Mediterranean clovers.</title>
        <authorList>
            <person name="Reeve W."/>
            <person name="O'Hara G."/>
            <person name="Chain P."/>
            <person name="Ardley J."/>
            <person name="Brau L."/>
            <person name="Nandesena K."/>
            <person name="Tiwari R."/>
            <person name="Copeland A."/>
            <person name="Nolan M."/>
            <person name="Han C."/>
            <person name="Brettin T."/>
            <person name="Land M."/>
            <person name="Ovchinikova G."/>
            <person name="Ivanova N."/>
            <person name="Mavromatis K."/>
            <person name="Markowitz V."/>
            <person name="Kyrpides N."/>
            <person name="Melino V."/>
            <person name="Denton M."/>
            <person name="Yates R."/>
            <person name="Howieson J."/>
        </authorList>
    </citation>
    <scope>NUCLEOTIDE SEQUENCE [LARGE SCALE GENOMIC DNA]</scope>
    <source>
        <strain evidence="7">WSM1325</strain>
        <plasmid evidence="7">Plasmid pR132502</plasmid>
    </source>
</reference>
<dbReference type="InterPro" id="IPR035472">
    <property type="entry name" value="RpiR-like_SIS"/>
</dbReference>
<dbReference type="SUPFAM" id="SSF53697">
    <property type="entry name" value="SIS domain"/>
    <property type="match status" value="1"/>
</dbReference>
<sequence length="287" mass="31468">MDIFSTLQEDKGRLSPSESRIAEIIVNDFEFAVNASIIELAERAKVSPPTVTRFCRRLGCESFSDFKVQLARTAHIGVRYLKPESKSTDPADVAQDIITKAQNALFLLHRSLDLAAIEAAVSHIAKADMIYAFGSGGNSSMIADELQNRLFRLGLRITASSDHSMQLMMAAAARPGDVLIGSSFSGRNMELVRAFELARQTKVKTIALTQTDSPVAKAAEIVVPIDLPEGHNIYRPTSTRIAYIATIDILSSLVAYAVQPKATTTLRRIKQQLVIHRDGDDRQLLGD</sequence>
<feature type="domain" description="HTH rpiR-type" evidence="4">
    <location>
        <begin position="1"/>
        <end position="77"/>
    </location>
</feature>
<dbReference type="GO" id="GO:0003700">
    <property type="term" value="F:DNA-binding transcription factor activity"/>
    <property type="evidence" value="ECO:0007669"/>
    <property type="project" value="InterPro"/>
</dbReference>
<dbReference type="OrthoDB" id="8582409at2"/>
<dbReference type="Gene3D" id="3.40.50.10490">
    <property type="entry name" value="Glucose-6-phosphate isomerase like protein, domain 1"/>
    <property type="match status" value="1"/>
</dbReference>
<dbReference type="GO" id="GO:0097367">
    <property type="term" value="F:carbohydrate derivative binding"/>
    <property type="evidence" value="ECO:0007669"/>
    <property type="project" value="InterPro"/>
</dbReference>
<dbReference type="PROSITE" id="PS51464">
    <property type="entry name" value="SIS"/>
    <property type="match status" value="1"/>
</dbReference>
<proteinExistence type="predicted"/>
<feature type="domain" description="SIS" evidence="5">
    <location>
        <begin position="120"/>
        <end position="260"/>
    </location>
</feature>
<dbReference type="InterPro" id="IPR009057">
    <property type="entry name" value="Homeodomain-like_sf"/>
</dbReference>
<evidence type="ECO:0000259" key="4">
    <source>
        <dbReference type="PROSITE" id="PS51071"/>
    </source>
</evidence>
<evidence type="ECO:0000256" key="1">
    <source>
        <dbReference type="ARBA" id="ARBA00023015"/>
    </source>
</evidence>
<gene>
    <name evidence="6" type="ordered locus">Rleg_6622</name>
</gene>
<dbReference type="InterPro" id="IPR000281">
    <property type="entry name" value="HTH_RpiR"/>
</dbReference>
<dbReference type="HOGENOM" id="CLU_055769_0_0_5"/>
<keyword evidence="3" id="KW-0804">Transcription</keyword>
<organism evidence="6 7">
    <name type="scientific">Rhizobium leguminosarum bv. trifolii (strain WSM1325)</name>
    <dbReference type="NCBI Taxonomy" id="395491"/>
    <lineage>
        <taxon>Bacteria</taxon>
        <taxon>Pseudomonadati</taxon>
        <taxon>Pseudomonadota</taxon>
        <taxon>Alphaproteobacteria</taxon>
        <taxon>Hyphomicrobiales</taxon>
        <taxon>Rhizobiaceae</taxon>
        <taxon>Rhizobium/Agrobacterium group</taxon>
        <taxon>Rhizobium</taxon>
    </lineage>
</organism>
<protein>
    <submittedName>
        <fullName evidence="6">Transcriptional regulator, RpiR family</fullName>
    </submittedName>
</protein>
<dbReference type="GO" id="GO:1901135">
    <property type="term" value="P:carbohydrate derivative metabolic process"/>
    <property type="evidence" value="ECO:0007669"/>
    <property type="project" value="InterPro"/>
</dbReference>
<dbReference type="InterPro" id="IPR047640">
    <property type="entry name" value="RpiR-like"/>
</dbReference>
<dbReference type="Pfam" id="PF01380">
    <property type="entry name" value="SIS"/>
    <property type="match status" value="1"/>
</dbReference>
<dbReference type="Gene3D" id="1.10.10.10">
    <property type="entry name" value="Winged helix-like DNA-binding domain superfamily/Winged helix DNA-binding domain"/>
    <property type="match status" value="1"/>
</dbReference>
<dbReference type="KEGG" id="rlg:Rleg_6622"/>
<evidence type="ECO:0000259" key="5">
    <source>
        <dbReference type="PROSITE" id="PS51464"/>
    </source>
</evidence>
<dbReference type="SUPFAM" id="SSF46689">
    <property type="entry name" value="Homeodomain-like"/>
    <property type="match status" value="1"/>
</dbReference>
<dbReference type="GO" id="GO:0003677">
    <property type="term" value="F:DNA binding"/>
    <property type="evidence" value="ECO:0007669"/>
    <property type="project" value="UniProtKB-KW"/>
</dbReference>
<dbReference type="EMBL" id="CP001624">
    <property type="protein sequence ID" value="ACS59663.1"/>
    <property type="molecule type" value="Genomic_DNA"/>
</dbReference>
<dbReference type="InterPro" id="IPR036388">
    <property type="entry name" value="WH-like_DNA-bd_sf"/>
</dbReference>
<evidence type="ECO:0000256" key="3">
    <source>
        <dbReference type="ARBA" id="ARBA00023163"/>
    </source>
</evidence>
<dbReference type="PANTHER" id="PTHR30514">
    <property type="entry name" value="GLUCOKINASE"/>
    <property type="match status" value="1"/>
</dbReference>
<dbReference type="Proteomes" id="UP000002256">
    <property type="component" value="Plasmid pR132502"/>
</dbReference>
<geneLocation type="plasmid" evidence="6 7">
    <name>pR132502</name>
</geneLocation>
<dbReference type="InterPro" id="IPR001347">
    <property type="entry name" value="SIS_dom"/>
</dbReference>